<feature type="transmembrane region" description="Helical" evidence="1">
    <location>
        <begin position="50"/>
        <end position="77"/>
    </location>
</feature>
<proteinExistence type="predicted"/>
<dbReference type="InterPro" id="IPR002048">
    <property type="entry name" value="EF_hand_dom"/>
</dbReference>
<accession>A0A150GZC7</accession>
<keyword evidence="4" id="KW-1185">Reference proteome</keyword>
<feature type="transmembrane region" description="Helical" evidence="1">
    <location>
        <begin position="223"/>
        <end position="240"/>
    </location>
</feature>
<evidence type="ECO:0000313" key="4">
    <source>
        <dbReference type="Proteomes" id="UP000075714"/>
    </source>
</evidence>
<dbReference type="GO" id="GO:0005509">
    <property type="term" value="F:calcium ion binding"/>
    <property type="evidence" value="ECO:0007669"/>
    <property type="project" value="InterPro"/>
</dbReference>
<organism evidence="3 4">
    <name type="scientific">Gonium pectorale</name>
    <name type="common">Green alga</name>
    <dbReference type="NCBI Taxonomy" id="33097"/>
    <lineage>
        <taxon>Eukaryota</taxon>
        <taxon>Viridiplantae</taxon>
        <taxon>Chlorophyta</taxon>
        <taxon>core chlorophytes</taxon>
        <taxon>Chlorophyceae</taxon>
        <taxon>CS clade</taxon>
        <taxon>Chlamydomonadales</taxon>
        <taxon>Volvocaceae</taxon>
        <taxon>Gonium</taxon>
    </lineage>
</organism>
<evidence type="ECO:0000256" key="1">
    <source>
        <dbReference type="SAM" id="Phobius"/>
    </source>
</evidence>
<name>A0A150GZC7_GONPE</name>
<dbReference type="OrthoDB" id="537060at2759"/>
<feature type="domain" description="EF-hand" evidence="2">
    <location>
        <begin position="14"/>
        <end position="41"/>
    </location>
</feature>
<reference evidence="4" key="1">
    <citation type="journal article" date="2016" name="Nat. Commun.">
        <title>The Gonium pectorale genome demonstrates co-option of cell cycle regulation during the evolution of multicellularity.</title>
        <authorList>
            <person name="Hanschen E.R."/>
            <person name="Marriage T.N."/>
            <person name="Ferris P.J."/>
            <person name="Hamaji T."/>
            <person name="Toyoda A."/>
            <person name="Fujiyama A."/>
            <person name="Neme R."/>
            <person name="Noguchi H."/>
            <person name="Minakuchi Y."/>
            <person name="Suzuki M."/>
            <person name="Kawai-Toyooka H."/>
            <person name="Smith D.R."/>
            <person name="Sparks H."/>
            <person name="Anderson J."/>
            <person name="Bakaric R."/>
            <person name="Luria V."/>
            <person name="Karger A."/>
            <person name="Kirschner M.W."/>
            <person name="Durand P.M."/>
            <person name="Michod R.E."/>
            <person name="Nozaki H."/>
            <person name="Olson B.J."/>
        </authorList>
    </citation>
    <scope>NUCLEOTIDE SEQUENCE [LARGE SCALE GENOMIC DNA]</scope>
    <source>
        <strain evidence="4">NIES-2863</strain>
    </source>
</reference>
<keyword evidence="1" id="KW-0812">Transmembrane</keyword>
<dbReference type="Proteomes" id="UP000075714">
    <property type="component" value="Unassembled WGS sequence"/>
</dbReference>
<keyword evidence="1" id="KW-0472">Membrane</keyword>
<keyword evidence="1" id="KW-1133">Transmembrane helix</keyword>
<protein>
    <recommendedName>
        <fullName evidence="2">EF-hand domain-containing protein</fullName>
    </recommendedName>
</protein>
<dbReference type="EMBL" id="LSYV01000004">
    <property type="protein sequence ID" value="KXZ55165.1"/>
    <property type="molecule type" value="Genomic_DNA"/>
</dbReference>
<dbReference type="InterPro" id="IPR018247">
    <property type="entry name" value="EF_Hand_1_Ca_BS"/>
</dbReference>
<sequence length="245" mass="26721">MTAFPGFRTPHRIILKKYDNDNDGRIDATEIQSVVDALMTEQFRSKAFKIGLIILTLFTIVLLGALFGLTWAVVAALKDTQVDGELLVTNDKARMPVMLANLEMTVGGGKLLTRDSMSPVTTSVVQSRGGVNVNTTFDKLLSMQSLVFAKTDGTSYTLSILGVARIPRENASDGAILRFQTDAGTVYLEDGVWSVSNITGPLLENLFTQIDGRGRRLQTAPPNTCYLLCVLLTACGVWVLPKSFR</sequence>
<dbReference type="PROSITE" id="PS50222">
    <property type="entry name" value="EF_HAND_2"/>
    <property type="match status" value="1"/>
</dbReference>
<gene>
    <name evidence="3" type="ORF">GPECTOR_3g312</name>
</gene>
<evidence type="ECO:0000259" key="2">
    <source>
        <dbReference type="PROSITE" id="PS50222"/>
    </source>
</evidence>
<dbReference type="AlphaFoldDB" id="A0A150GZC7"/>
<comment type="caution">
    <text evidence="3">The sequence shown here is derived from an EMBL/GenBank/DDBJ whole genome shotgun (WGS) entry which is preliminary data.</text>
</comment>
<evidence type="ECO:0000313" key="3">
    <source>
        <dbReference type="EMBL" id="KXZ55165.1"/>
    </source>
</evidence>
<dbReference type="PROSITE" id="PS00018">
    <property type="entry name" value="EF_HAND_1"/>
    <property type="match status" value="1"/>
</dbReference>